<dbReference type="InterPro" id="IPR025916">
    <property type="entry name" value="YdjO"/>
</dbReference>
<evidence type="ECO:0000313" key="2">
    <source>
        <dbReference type="Proteomes" id="UP000830167"/>
    </source>
</evidence>
<dbReference type="EMBL" id="CP089291">
    <property type="protein sequence ID" value="UOF89997.1"/>
    <property type="molecule type" value="Genomic_DNA"/>
</dbReference>
<gene>
    <name evidence="1" type="ORF">LSG31_19340</name>
</gene>
<organism evidence="1 2">
    <name type="scientific">Fodinisporobacter ferrooxydans</name>
    <dbReference type="NCBI Taxonomy" id="2901836"/>
    <lineage>
        <taxon>Bacteria</taxon>
        <taxon>Bacillati</taxon>
        <taxon>Bacillota</taxon>
        <taxon>Bacilli</taxon>
        <taxon>Bacillales</taxon>
        <taxon>Alicyclobacillaceae</taxon>
        <taxon>Fodinisporobacter</taxon>
    </lineage>
</organism>
<reference evidence="1" key="1">
    <citation type="submission" date="2021-12" db="EMBL/GenBank/DDBJ databases">
        <title>Alicyclobacillaceae gen. nov., sp. nov., isolated from chalcocite enrichment system.</title>
        <authorList>
            <person name="Jiang Z."/>
        </authorList>
    </citation>
    <scope>NUCLEOTIDE SEQUENCE</scope>
    <source>
        <strain evidence="1">MYW30-H2</strain>
    </source>
</reference>
<dbReference type="Proteomes" id="UP000830167">
    <property type="component" value="Chromosome"/>
</dbReference>
<accession>A0ABY4CHK1</accession>
<protein>
    <submittedName>
        <fullName evidence="1">Cold-shock protein</fullName>
    </submittedName>
</protein>
<sequence length="58" mass="6899">MAYNTKRPVSEYVYQDTVIWQCTSCNCWSRKEFVLVDEPKCPMCSSKMVEETKNIRIE</sequence>
<proteinExistence type="predicted"/>
<dbReference type="RefSeq" id="WP_347436691.1">
    <property type="nucleotide sequence ID" value="NZ_CP089291.1"/>
</dbReference>
<evidence type="ECO:0000313" key="1">
    <source>
        <dbReference type="EMBL" id="UOF89997.1"/>
    </source>
</evidence>
<name>A0ABY4CHK1_9BACL</name>
<keyword evidence="2" id="KW-1185">Reference proteome</keyword>
<dbReference type="Pfam" id="PF14169">
    <property type="entry name" value="YdjO"/>
    <property type="match status" value="1"/>
</dbReference>